<proteinExistence type="predicted"/>
<organism evidence="1 2">
    <name type="scientific">Racocetra persica</name>
    <dbReference type="NCBI Taxonomy" id="160502"/>
    <lineage>
        <taxon>Eukaryota</taxon>
        <taxon>Fungi</taxon>
        <taxon>Fungi incertae sedis</taxon>
        <taxon>Mucoromycota</taxon>
        <taxon>Glomeromycotina</taxon>
        <taxon>Glomeromycetes</taxon>
        <taxon>Diversisporales</taxon>
        <taxon>Gigasporaceae</taxon>
        <taxon>Racocetra</taxon>
    </lineage>
</organism>
<reference evidence="1" key="1">
    <citation type="submission" date="2021-06" db="EMBL/GenBank/DDBJ databases">
        <authorList>
            <person name="Kallberg Y."/>
            <person name="Tangrot J."/>
            <person name="Rosling A."/>
        </authorList>
    </citation>
    <scope>NUCLEOTIDE SEQUENCE</scope>
    <source>
        <strain evidence="1">MA461A</strain>
    </source>
</reference>
<dbReference type="Proteomes" id="UP000789920">
    <property type="component" value="Unassembled WGS sequence"/>
</dbReference>
<evidence type="ECO:0000313" key="2">
    <source>
        <dbReference type="Proteomes" id="UP000789920"/>
    </source>
</evidence>
<protein>
    <submittedName>
        <fullName evidence="1">28406_t:CDS:1</fullName>
    </submittedName>
</protein>
<keyword evidence="2" id="KW-1185">Reference proteome</keyword>
<gene>
    <name evidence="1" type="ORF">RPERSI_LOCUS27161</name>
</gene>
<accession>A0ACA9S6T2</accession>
<feature type="non-terminal residue" evidence="1">
    <location>
        <position position="52"/>
    </location>
</feature>
<sequence length="52" mass="6235">NLEESEKVILITQKITELQQKVLKTKSNFETTSEEKERYKINRLEEILLNEL</sequence>
<comment type="caution">
    <text evidence="1">The sequence shown here is derived from an EMBL/GenBank/DDBJ whole genome shotgun (WGS) entry which is preliminary data.</text>
</comment>
<dbReference type="EMBL" id="CAJVQC010094969">
    <property type="protein sequence ID" value="CAG8828118.1"/>
    <property type="molecule type" value="Genomic_DNA"/>
</dbReference>
<feature type="non-terminal residue" evidence="1">
    <location>
        <position position="1"/>
    </location>
</feature>
<evidence type="ECO:0000313" key="1">
    <source>
        <dbReference type="EMBL" id="CAG8828118.1"/>
    </source>
</evidence>
<name>A0ACA9S6T2_9GLOM</name>